<dbReference type="PROSITE" id="PS51257">
    <property type="entry name" value="PROKAR_LIPOPROTEIN"/>
    <property type="match status" value="1"/>
</dbReference>
<dbReference type="InterPro" id="IPR036518">
    <property type="entry name" value="CobE/GbiG_C_sf"/>
</dbReference>
<dbReference type="Proteomes" id="UP000248918">
    <property type="component" value="Unassembled WGS sequence"/>
</dbReference>
<keyword evidence="2" id="KW-0378">Hydrolase</keyword>
<evidence type="ECO:0000313" key="3">
    <source>
        <dbReference type="Proteomes" id="UP000248918"/>
    </source>
</evidence>
<feature type="domain" description="CobE/GbiG C-terminal" evidence="1">
    <location>
        <begin position="14"/>
        <end position="135"/>
    </location>
</feature>
<evidence type="ECO:0000313" key="2">
    <source>
        <dbReference type="EMBL" id="RAS22145.1"/>
    </source>
</evidence>
<dbReference type="SUPFAM" id="SSF159664">
    <property type="entry name" value="CobE/GbiG C-terminal domain-like"/>
    <property type="match status" value="1"/>
</dbReference>
<sequence length="148" mass="15443">MARLMPAAMSAAWLTVGIGCRLQSSEEQIEAAVRAALGAYRFDRIRAVASIDSKSREAGLLDFCARHGLPLVFFSREQIAAVPVETGSTAAKTHLGVDGVCEPCALLAAAAEPAASRARLIVRKTIHAGVTVAIAASADHANQPQNPP</sequence>
<dbReference type="PANTHER" id="PTHR37477:SF1">
    <property type="entry name" value="COBALT-PRECORRIN-5A HYDROLASE"/>
    <property type="match status" value="1"/>
</dbReference>
<protein>
    <submittedName>
        <fullName evidence="2">Cobalt-precorrin 5A hydrolase</fullName>
    </submittedName>
</protein>
<dbReference type="InterPro" id="IPR052553">
    <property type="entry name" value="CbiG_hydrolase"/>
</dbReference>
<gene>
    <name evidence="2" type="ORF">BX591_12587</name>
</gene>
<organism evidence="2 3">
    <name type="scientific">Paraburkholderia bryophila</name>
    <dbReference type="NCBI Taxonomy" id="420952"/>
    <lineage>
        <taxon>Bacteria</taxon>
        <taxon>Pseudomonadati</taxon>
        <taxon>Pseudomonadota</taxon>
        <taxon>Betaproteobacteria</taxon>
        <taxon>Burkholderiales</taxon>
        <taxon>Burkholderiaceae</taxon>
        <taxon>Paraburkholderia</taxon>
    </lineage>
</organism>
<dbReference type="AlphaFoldDB" id="A0A329BT48"/>
<dbReference type="GO" id="GO:0009236">
    <property type="term" value="P:cobalamin biosynthetic process"/>
    <property type="evidence" value="ECO:0007669"/>
    <property type="project" value="InterPro"/>
</dbReference>
<comment type="caution">
    <text evidence="2">The sequence shown here is derived from an EMBL/GenBank/DDBJ whole genome shotgun (WGS) entry which is preliminary data.</text>
</comment>
<dbReference type="PANTHER" id="PTHR37477">
    <property type="entry name" value="COBALT-PRECORRIN-5A HYDROLASE"/>
    <property type="match status" value="1"/>
</dbReference>
<name>A0A329BT48_9BURK</name>
<dbReference type="Gene3D" id="3.30.420.180">
    <property type="entry name" value="CobE/GbiG C-terminal domain"/>
    <property type="match status" value="1"/>
</dbReference>
<accession>A0A329BT48</accession>
<dbReference type="GO" id="GO:0016787">
    <property type="term" value="F:hydrolase activity"/>
    <property type="evidence" value="ECO:0007669"/>
    <property type="project" value="UniProtKB-KW"/>
</dbReference>
<dbReference type="EMBL" id="QLTK01000025">
    <property type="protein sequence ID" value="RAS22145.1"/>
    <property type="molecule type" value="Genomic_DNA"/>
</dbReference>
<proteinExistence type="predicted"/>
<dbReference type="InterPro" id="IPR002750">
    <property type="entry name" value="CobE/GbiG_C"/>
</dbReference>
<dbReference type="OrthoDB" id="9781023at2"/>
<dbReference type="Pfam" id="PF01890">
    <property type="entry name" value="CbiG_C"/>
    <property type="match status" value="1"/>
</dbReference>
<evidence type="ECO:0000259" key="1">
    <source>
        <dbReference type="Pfam" id="PF01890"/>
    </source>
</evidence>
<reference evidence="2 3" key="1">
    <citation type="submission" date="2018-06" db="EMBL/GenBank/DDBJ databases">
        <title>Genomic Encyclopedia of Type Strains, Phase III (KMG-III): the genomes of soil and plant-associated and newly described type strains.</title>
        <authorList>
            <person name="Whitman W."/>
        </authorList>
    </citation>
    <scope>NUCLEOTIDE SEQUENCE [LARGE SCALE GENOMIC DNA]</scope>
    <source>
        <strain evidence="2 3">LMG 23644</strain>
    </source>
</reference>